<dbReference type="SUPFAM" id="SSF64268">
    <property type="entry name" value="PX domain"/>
    <property type="match status" value="1"/>
</dbReference>
<dbReference type="AlphaFoldDB" id="A0A197K906"/>
<feature type="region of interest" description="Disordered" evidence="1">
    <location>
        <begin position="520"/>
        <end position="546"/>
    </location>
</feature>
<name>A0A197K906_9FUNG</name>
<feature type="region of interest" description="Disordered" evidence="1">
    <location>
        <begin position="162"/>
        <end position="221"/>
    </location>
</feature>
<feature type="compositionally biased region" description="Low complexity" evidence="1">
    <location>
        <begin position="171"/>
        <end position="181"/>
    </location>
</feature>
<accession>A0A197K906</accession>
<sequence>MALSHTSAKLAPPISGATVDAFEIRPDQQLWYTILVHPCPMVIPGIDTQPIPSKSYRICRRHEDVVGFVEHLEEEFPWLKAYQDETQNNTLSSFREKERPWSSNRSRDGTTLFNSSRSLRQQQLDRYLQTLFTLESIVIQCRLVSEFFSVWKTDLQCHFSQEDLSAPPPSKSSASCNFSSSVVDPRTRRNSPLSTLSWPPDNMSSSSNVDTSPASSPIMPLSPENKRGCFLWDVHMDQLDSSAFHRYNIVSPPGSSFHSSYGSEYNGDASGYYPYACDDESDTYSMIMSKFPEPPSTLQTSAFLQNLTEFFQRYPSPSPSSPATFSSSSSSSSSPHLLLPRALSAAPPVISIIPQHTPPSSFGDGILQSEPSSPRESIPPRIASLVLSTPGSGIDPSISHRGPNSLNPEARSRIAHQSHTRTPSSPINNTFSSSNSTAPISIPPKPTTRLIGKAQAYVSSSPLSISPPVTVPTRTISKPAQSITVQLQEKKAKEKTPLSPTLLVVSKATTTSKAPFKLKPAKTDTAPLNPKTRTPAKRIPTNHKPPSIVTDCMAGISNFTINLNAPSGVVSPASSNPQSPSEFRPPQSIIATLNQAHVRKQQEAQKTALAQQRKQPERFVATIKVVVNAHMIFALKILEETGFLLSVPDLRLRVMNKFRRMSMAIPDEFDLVWDGGNGSQVVLKNDEEIQKALRASVNNKLTLRCIFQ</sequence>
<dbReference type="OrthoDB" id="5593994at2759"/>
<dbReference type="GO" id="GO:0035091">
    <property type="term" value="F:phosphatidylinositol binding"/>
    <property type="evidence" value="ECO:0007669"/>
    <property type="project" value="InterPro"/>
</dbReference>
<organism evidence="2 3">
    <name type="scientific">Linnemannia elongata AG-77</name>
    <dbReference type="NCBI Taxonomy" id="1314771"/>
    <lineage>
        <taxon>Eukaryota</taxon>
        <taxon>Fungi</taxon>
        <taxon>Fungi incertae sedis</taxon>
        <taxon>Mucoromycota</taxon>
        <taxon>Mortierellomycotina</taxon>
        <taxon>Mortierellomycetes</taxon>
        <taxon>Mortierellales</taxon>
        <taxon>Mortierellaceae</taxon>
        <taxon>Linnemannia</taxon>
    </lineage>
</organism>
<feature type="compositionally biased region" description="Polar residues" evidence="1">
    <location>
        <begin position="190"/>
        <end position="215"/>
    </location>
</feature>
<evidence type="ECO:0008006" key="4">
    <source>
        <dbReference type="Google" id="ProtNLM"/>
    </source>
</evidence>
<feature type="compositionally biased region" description="Basic and acidic residues" evidence="1">
    <location>
        <begin position="94"/>
        <end position="108"/>
    </location>
</feature>
<keyword evidence="3" id="KW-1185">Reference proteome</keyword>
<dbReference type="EMBL" id="KV442023">
    <property type="protein sequence ID" value="OAQ32894.1"/>
    <property type="molecule type" value="Genomic_DNA"/>
</dbReference>
<evidence type="ECO:0000313" key="2">
    <source>
        <dbReference type="EMBL" id="OAQ32894.1"/>
    </source>
</evidence>
<protein>
    <recommendedName>
        <fullName evidence="4">PX domain-containing protein</fullName>
    </recommendedName>
</protein>
<feature type="region of interest" description="Disordered" evidence="1">
    <location>
        <begin position="354"/>
        <end position="442"/>
    </location>
</feature>
<dbReference type="CDD" id="cd06093">
    <property type="entry name" value="PX_domain"/>
    <property type="match status" value="1"/>
</dbReference>
<proteinExistence type="predicted"/>
<feature type="compositionally biased region" description="Low complexity" evidence="1">
    <location>
        <begin position="369"/>
        <end position="382"/>
    </location>
</feature>
<dbReference type="Gene3D" id="3.30.1520.10">
    <property type="entry name" value="Phox-like domain"/>
    <property type="match status" value="1"/>
</dbReference>
<gene>
    <name evidence="2" type="ORF">K457DRAFT_888368</name>
</gene>
<feature type="region of interest" description="Disordered" evidence="1">
    <location>
        <begin position="91"/>
        <end position="114"/>
    </location>
</feature>
<dbReference type="Proteomes" id="UP000078512">
    <property type="component" value="Unassembled WGS sequence"/>
</dbReference>
<evidence type="ECO:0000313" key="3">
    <source>
        <dbReference type="Proteomes" id="UP000078512"/>
    </source>
</evidence>
<dbReference type="InterPro" id="IPR036871">
    <property type="entry name" value="PX_dom_sf"/>
</dbReference>
<evidence type="ECO:0000256" key="1">
    <source>
        <dbReference type="SAM" id="MobiDB-lite"/>
    </source>
</evidence>
<feature type="compositionally biased region" description="Polar residues" evidence="1">
    <location>
        <begin position="420"/>
        <end position="439"/>
    </location>
</feature>
<reference evidence="2 3" key="1">
    <citation type="submission" date="2016-05" db="EMBL/GenBank/DDBJ databases">
        <title>Genome sequencing reveals origins of a unique bacterial endosymbiosis in the earliest lineages of terrestrial Fungi.</title>
        <authorList>
            <consortium name="DOE Joint Genome Institute"/>
            <person name="Uehling J."/>
            <person name="Gryganskyi A."/>
            <person name="Hameed K."/>
            <person name="Tschaplinski T."/>
            <person name="Misztal P."/>
            <person name="Wu S."/>
            <person name="Desiro A."/>
            <person name="Vande Pol N."/>
            <person name="Du Z.-Y."/>
            <person name="Zienkiewicz A."/>
            <person name="Zienkiewicz K."/>
            <person name="Morin E."/>
            <person name="Tisserant E."/>
            <person name="Splivallo R."/>
            <person name="Hainaut M."/>
            <person name="Henrissat B."/>
            <person name="Ohm R."/>
            <person name="Kuo A."/>
            <person name="Yan J."/>
            <person name="Lipzen A."/>
            <person name="Nolan M."/>
            <person name="Labutti K."/>
            <person name="Barry K."/>
            <person name="Goldstein A."/>
            <person name="Labbe J."/>
            <person name="Schadt C."/>
            <person name="Tuskan G."/>
            <person name="Grigoriev I."/>
            <person name="Martin F."/>
            <person name="Vilgalys R."/>
            <person name="Bonito G."/>
        </authorList>
    </citation>
    <scope>NUCLEOTIDE SEQUENCE [LARGE SCALE GENOMIC DNA]</scope>
    <source>
        <strain evidence="2 3">AG-77</strain>
    </source>
</reference>